<keyword evidence="1" id="KW-0732">Signal</keyword>
<dbReference type="EMBL" id="BAABCW010000004">
    <property type="protein sequence ID" value="GAA4114978.1"/>
    <property type="molecule type" value="Genomic_DNA"/>
</dbReference>
<gene>
    <name evidence="2" type="ORF">GCM10022393_14880</name>
</gene>
<organism evidence="2 3">
    <name type="scientific">Aquimarina addita</name>
    <dbReference type="NCBI Taxonomy" id="870485"/>
    <lineage>
        <taxon>Bacteria</taxon>
        <taxon>Pseudomonadati</taxon>
        <taxon>Bacteroidota</taxon>
        <taxon>Flavobacteriia</taxon>
        <taxon>Flavobacteriales</taxon>
        <taxon>Flavobacteriaceae</taxon>
        <taxon>Aquimarina</taxon>
    </lineage>
</organism>
<keyword evidence="3" id="KW-1185">Reference proteome</keyword>
<proteinExistence type="predicted"/>
<feature type="signal peptide" evidence="1">
    <location>
        <begin position="1"/>
        <end position="20"/>
    </location>
</feature>
<sequence length="118" mass="13473">MKKITILFLLFIAMASFTQTEDSYKTTVVKISESYNAKDAKAIFDLFSAELQSTFTLEKVESFIQDNQMDKGMIGESSFLVEEETTRHYLLEFDNTSTILVIGLSSDNKINKLSLEEY</sequence>
<protein>
    <recommendedName>
        <fullName evidence="4">DUF3887 domain-containing protein</fullName>
    </recommendedName>
</protein>
<comment type="caution">
    <text evidence="2">The sequence shown here is derived from an EMBL/GenBank/DDBJ whole genome shotgun (WGS) entry which is preliminary data.</text>
</comment>
<accession>A0ABP7XH72</accession>
<dbReference type="RefSeq" id="WP_344926089.1">
    <property type="nucleotide sequence ID" value="NZ_BAABCW010000004.1"/>
</dbReference>
<evidence type="ECO:0000313" key="3">
    <source>
        <dbReference type="Proteomes" id="UP001500459"/>
    </source>
</evidence>
<evidence type="ECO:0008006" key="4">
    <source>
        <dbReference type="Google" id="ProtNLM"/>
    </source>
</evidence>
<dbReference type="Proteomes" id="UP001500459">
    <property type="component" value="Unassembled WGS sequence"/>
</dbReference>
<reference evidence="3" key="1">
    <citation type="journal article" date="2019" name="Int. J. Syst. Evol. Microbiol.">
        <title>The Global Catalogue of Microorganisms (GCM) 10K type strain sequencing project: providing services to taxonomists for standard genome sequencing and annotation.</title>
        <authorList>
            <consortium name="The Broad Institute Genomics Platform"/>
            <consortium name="The Broad Institute Genome Sequencing Center for Infectious Disease"/>
            <person name="Wu L."/>
            <person name="Ma J."/>
        </authorList>
    </citation>
    <scope>NUCLEOTIDE SEQUENCE [LARGE SCALE GENOMIC DNA]</scope>
    <source>
        <strain evidence="3">JCM 17106</strain>
    </source>
</reference>
<evidence type="ECO:0000313" key="2">
    <source>
        <dbReference type="EMBL" id="GAA4114978.1"/>
    </source>
</evidence>
<feature type="chain" id="PRO_5045982016" description="DUF3887 domain-containing protein" evidence="1">
    <location>
        <begin position="21"/>
        <end position="118"/>
    </location>
</feature>
<evidence type="ECO:0000256" key="1">
    <source>
        <dbReference type="SAM" id="SignalP"/>
    </source>
</evidence>
<name>A0ABP7XH72_9FLAO</name>